<protein>
    <submittedName>
        <fullName evidence="7">Sugar ABC transporter permease</fullName>
    </submittedName>
</protein>
<dbReference type="PANTHER" id="PTHR47089">
    <property type="entry name" value="ABC TRANSPORTER, PERMEASE PROTEIN"/>
    <property type="match status" value="1"/>
</dbReference>
<feature type="transmembrane region" description="Helical" evidence="6">
    <location>
        <begin position="202"/>
        <end position="220"/>
    </location>
</feature>
<organism evidence="7 8">
    <name type="scientific">Paenirhodobacter enshiensis</name>
    <dbReference type="NCBI Taxonomy" id="1105367"/>
    <lineage>
        <taxon>Bacteria</taxon>
        <taxon>Pseudomonadati</taxon>
        <taxon>Pseudomonadota</taxon>
        <taxon>Alphaproteobacteria</taxon>
        <taxon>Rhodobacterales</taxon>
        <taxon>Rhodobacter group</taxon>
        <taxon>Paenirhodobacter</taxon>
    </lineage>
</organism>
<evidence type="ECO:0000256" key="4">
    <source>
        <dbReference type="ARBA" id="ARBA00022989"/>
    </source>
</evidence>
<evidence type="ECO:0000256" key="5">
    <source>
        <dbReference type="ARBA" id="ARBA00023136"/>
    </source>
</evidence>
<feature type="transmembrane region" description="Helical" evidence="6">
    <location>
        <begin position="69"/>
        <end position="87"/>
    </location>
</feature>
<keyword evidence="2" id="KW-1003">Cell membrane</keyword>
<sequence>MIRLIRRPTPSKFWSWTTPILAVVATMIAGGLLFALLGKPPVEAIRTIFWEPLFGDNADYFRGQLLVKAGPLILIASGLAVGFRAGIWNIGAEGQYIMGAICGAGLALAVYPAESPWLFPAMVIAGAIGGFLWGMIPALLKVWFGTNEILVSLMLVYVAQNLLAYMAFGPMKNPQGMGFPGSRNLQQYPSAFNEELIPGTGAHWGVLAALVAVIAIYVLMQRHIMGFRIRVAGEAPRAARFAGVVPARLVVFCLGLSGALAGLAGMFEVSGPSGQITDGFNAGYGFTAIIVAFLGRLHPVGILLAGLLMALTYIGGDMAQMMLNLPSAAIQVFQGMLLFFLLGFDLLTNYRVRLGGARA</sequence>
<dbReference type="STRING" id="1105367.CG50_03485"/>
<evidence type="ECO:0000256" key="6">
    <source>
        <dbReference type="SAM" id="Phobius"/>
    </source>
</evidence>
<name>A0A086Y929_9RHOB</name>
<dbReference type="RefSeq" id="WP_036633898.1">
    <property type="nucleotide sequence ID" value="NZ_JAYRGJ010000001.1"/>
</dbReference>
<dbReference type="GO" id="GO:0005886">
    <property type="term" value="C:plasma membrane"/>
    <property type="evidence" value="ECO:0007669"/>
    <property type="project" value="UniProtKB-SubCell"/>
</dbReference>
<proteinExistence type="predicted"/>
<feature type="transmembrane region" description="Helical" evidence="6">
    <location>
        <begin position="20"/>
        <end position="37"/>
    </location>
</feature>
<gene>
    <name evidence="7" type="ORF">CG50_03485</name>
</gene>
<feature type="transmembrane region" description="Helical" evidence="6">
    <location>
        <begin position="241"/>
        <end position="264"/>
    </location>
</feature>
<dbReference type="AlphaFoldDB" id="A0A086Y929"/>
<dbReference type="Pfam" id="PF02653">
    <property type="entry name" value="BPD_transp_2"/>
    <property type="match status" value="1"/>
</dbReference>
<comment type="caution">
    <text evidence="7">The sequence shown here is derived from an EMBL/GenBank/DDBJ whole genome shotgun (WGS) entry which is preliminary data.</text>
</comment>
<keyword evidence="5 6" id="KW-0472">Membrane</keyword>
<accession>A0A086Y929</accession>
<dbReference type="InterPro" id="IPR001851">
    <property type="entry name" value="ABC_transp_permease"/>
</dbReference>
<evidence type="ECO:0000313" key="7">
    <source>
        <dbReference type="EMBL" id="KFI30779.1"/>
    </source>
</evidence>
<reference evidence="7 8" key="1">
    <citation type="submission" date="2014-03" db="EMBL/GenBank/DDBJ databases">
        <title>Genome of Paenirhodobacter enshiensis DW2-9.</title>
        <authorList>
            <person name="Wang D."/>
            <person name="Wang G."/>
        </authorList>
    </citation>
    <scope>NUCLEOTIDE SEQUENCE [LARGE SCALE GENOMIC DNA]</scope>
    <source>
        <strain evidence="7 8">DW2-9</strain>
    </source>
</reference>
<dbReference type="eggNOG" id="COG4603">
    <property type="taxonomic scope" value="Bacteria"/>
</dbReference>
<evidence type="ECO:0000256" key="3">
    <source>
        <dbReference type="ARBA" id="ARBA00022692"/>
    </source>
</evidence>
<keyword evidence="3 6" id="KW-0812">Transmembrane</keyword>
<dbReference type="PANTHER" id="PTHR47089:SF1">
    <property type="entry name" value="GUANOSINE ABC TRANSPORTER PERMEASE PROTEIN NUPP"/>
    <property type="match status" value="1"/>
</dbReference>
<feature type="transmembrane region" description="Helical" evidence="6">
    <location>
        <begin position="149"/>
        <end position="168"/>
    </location>
</feature>
<feature type="transmembrane region" description="Helical" evidence="6">
    <location>
        <begin position="284"/>
        <end position="311"/>
    </location>
</feature>
<evidence type="ECO:0000256" key="1">
    <source>
        <dbReference type="ARBA" id="ARBA00004651"/>
    </source>
</evidence>
<comment type="subcellular location">
    <subcellularLocation>
        <location evidence="1">Cell membrane</location>
        <topology evidence="1">Multi-pass membrane protein</topology>
    </subcellularLocation>
</comment>
<dbReference type="EMBL" id="JFZB01000001">
    <property type="protein sequence ID" value="KFI30779.1"/>
    <property type="molecule type" value="Genomic_DNA"/>
</dbReference>
<dbReference type="OrthoDB" id="9809785at2"/>
<evidence type="ECO:0000313" key="8">
    <source>
        <dbReference type="Proteomes" id="UP000028824"/>
    </source>
</evidence>
<dbReference type="GO" id="GO:0022857">
    <property type="term" value="F:transmembrane transporter activity"/>
    <property type="evidence" value="ECO:0007669"/>
    <property type="project" value="InterPro"/>
</dbReference>
<feature type="transmembrane region" description="Helical" evidence="6">
    <location>
        <begin position="94"/>
        <end position="111"/>
    </location>
</feature>
<dbReference type="CDD" id="cd06580">
    <property type="entry name" value="TM_PBP1_transp_TpRbsC_like"/>
    <property type="match status" value="1"/>
</dbReference>
<keyword evidence="4 6" id="KW-1133">Transmembrane helix</keyword>
<dbReference type="Proteomes" id="UP000028824">
    <property type="component" value="Unassembled WGS sequence"/>
</dbReference>
<evidence type="ECO:0000256" key="2">
    <source>
        <dbReference type="ARBA" id="ARBA00022475"/>
    </source>
</evidence>
<keyword evidence="8" id="KW-1185">Reference proteome</keyword>
<feature type="transmembrane region" description="Helical" evidence="6">
    <location>
        <begin position="117"/>
        <end position="140"/>
    </location>
</feature>
<feature type="transmembrane region" description="Helical" evidence="6">
    <location>
        <begin position="323"/>
        <end position="344"/>
    </location>
</feature>